<evidence type="ECO:0000313" key="3">
    <source>
        <dbReference type="Proteomes" id="UP000587991"/>
    </source>
</evidence>
<keyword evidence="1" id="KW-0812">Transmembrane</keyword>
<feature type="transmembrane region" description="Helical" evidence="1">
    <location>
        <begin position="98"/>
        <end position="117"/>
    </location>
</feature>
<organism evidence="2 3">
    <name type="scientific">Leeia aquatica</name>
    <dbReference type="NCBI Taxonomy" id="2725557"/>
    <lineage>
        <taxon>Bacteria</taxon>
        <taxon>Pseudomonadati</taxon>
        <taxon>Pseudomonadota</taxon>
        <taxon>Betaproteobacteria</taxon>
        <taxon>Neisseriales</taxon>
        <taxon>Leeiaceae</taxon>
        <taxon>Leeia</taxon>
    </lineage>
</organism>
<dbReference type="EMBL" id="JABAIM010000001">
    <property type="protein sequence ID" value="NLR74166.1"/>
    <property type="molecule type" value="Genomic_DNA"/>
</dbReference>
<reference evidence="2 3" key="1">
    <citation type="submission" date="2020-04" db="EMBL/GenBank/DDBJ databases">
        <title>Draft genome of Leeia sp. IMCC25680.</title>
        <authorList>
            <person name="Song J."/>
            <person name="Cho J.-C."/>
        </authorList>
    </citation>
    <scope>NUCLEOTIDE SEQUENCE [LARGE SCALE GENOMIC DNA]</scope>
    <source>
        <strain evidence="2 3">IMCC25680</strain>
    </source>
</reference>
<dbReference type="AlphaFoldDB" id="A0A847S9A3"/>
<evidence type="ECO:0000313" key="2">
    <source>
        <dbReference type="EMBL" id="NLR74166.1"/>
    </source>
</evidence>
<dbReference type="RefSeq" id="WP_168875797.1">
    <property type="nucleotide sequence ID" value="NZ_JABAIM010000001.1"/>
</dbReference>
<proteinExistence type="predicted"/>
<gene>
    <name evidence="2" type="ORF">HF682_03235</name>
</gene>
<comment type="caution">
    <text evidence="2">The sequence shown here is derived from an EMBL/GenBank/DDBJ whole genome shotgun (WGS) entry which is preliminary data.</text>
</comment>
<dbReference type="Proteomes" id="UP000587991">
    <property type="component" value="Unassembled WGS sequence"/>
</dbReference>
<keyword evidence="1" id="KW-0472">Membrane</keyword>
<sequence length="139" mass="15264">MLVSWRGERGMEQGFKVLASMVSVAAVLLAAGMLLIGLWALLRQHALRRLWRGLRLLALALLWTLLMSAISVVCAWPWMALYLGEPAIVLPLNPYLQLALVMVVYISSVALCLHGVLKLFKRAGWVPEPAVSHPPDVGA</sequence>
<feature type="transmembrane region" description="Helical" evidence="1">
    <location>
        <begin position="54"/>
        <end position="78"/>
    </location>
</feature>
<accession>A0A847S9A3</accession>
<evidence type="ECO:0000256" key="1">
    <source>
        <dbReference type="SAM" id="Phobius"/>
    </source>
</evidence>
<feature type="transmembrane region" description="Helical" evidence="1">
    <location>
        <begin position="20"/>
        <end position="42"/>
    </location>
</feature>
<keyword evidence="3" id="KW-1185">Reference proteome</keyword>
<protein>
    <submittedName>
        <fullName evidence="2">Uncharacterized protein</fullName>
    </submittedName>
</protein>
<keyword evidence="1" id="KW-1133">Transmembrane helix</keyword>
<name>A0A847S9A3_9NEIS</name>